<organism evidence="3 4">
    <name type="scientific">Kluyvera cryocrescens</name>
    <name type="common">Kluyvera citrophila</name>
    <dbReference type="NCBI Taxonomy" id="580"/>
    <lineage>
        <taxon>Bacteria</taxon>
        <taxon>Pseudomonadati</taxon>
        <taxon>Pseudomonadota</taxon>
        <taxon>Gammaproteobacteria</taxon>
        <taxon>Enterobacterales</taxon>
        <taxon>Enterobacteriaceae</taxon>
        <taxon>Kluyvera</taxon>
    </lineage>
</organism>
<dbReference type="Gene3D" id="3.40.630.30">
    <property type="match status" value="1"/>
</dbReference>
<dbReference type="AlphaFoldDB" id="A0A485BAE3"/>
<gene>
    <name evidence="3" type="ORF">NCTC12993_04419</name>
</gene>
<keyword evidence="1 3" id="KW-0808">Transferase</keyword>
<reference evidence="3 4" key="1">
    <citation type="submission" date="2019-03" db="EMBL/GenBank/DDBJ databases">
        <authorList>
            <consortium name="Pathogen Informatics"/>
        </authorList>
    </citation>
    <scope>NUCLEOTIDE SEQUENCE [LARGE SCALE GENOMIC DNA]</scope>
    <source>
        <strain evidence="3 4">NCTC12993</strain>
    </source>
</reference>
<dbReference type="PROSITE" id="PS51186">
    <property type="entry name" value="GNAT"/>
    <property type="match status" value="1"/>
</dbReference>
<evidence type="ECO:0000313" key="4">
    <source>
        <dbReference type="Proteomes" id="UP000401081"/>
    </source>
</evidence>
<dbReference type="CDD" id="cd04301">
    <property type="entry name" value="NAT_SF"/>
    <property type="match status" value="1"/>
</dbReference>
<dbReference type="PANTHER" id="PTHR13947">
    <property type="entry name" value="GNAT FAMILY N-ACETYLTRANSFERASE"/>
    <property type="match status" value="1"/>
</dbReference>
<feature type="domain" description="N-acetyltransferase" evidence="2">
    <location>
        <begin position="1"/>
        <end position="152"/>
    </location>
</feature>
<evidence type="ECO:0000256" key="1">
    <source>
        <dbReference type="ARBA" id="ARBA00022679"/>
    </source>
</evidence>
<sequence length="208" mass="22780">MAEDNAAIASVIRQVSAEYGLTADKGYTVADPNLDELFDVYSQPGAAYWVIEQNGEIVGGGGVAPLSCSEPGICELQKMYFLSRARGQGLAKKLALTALEYAREQGFKQCYLETTAFLTEAIRLYERLGFAHIAEPLGCTGPRRLRSENAKTPLSVQRGSRFTAFQAIALNERRPRHSLPAAPEPATRNPAPVHRPLSLCRHLCSDRT</sequence>
<dbReference type="InterPro" id="IPR000182">
    <property type="entry name" value="GNAT_dom"/>
</dbReference>
<dbReference type="Proteomes" id="UP000401081">
    <property type="component" value="Unassembled WGS sequence"/>
</dbReference>
<protein>
    <submittedName>
        <fullName evidence="3">Predicted acetyltransferase</fullName>
    </submittedName>
</protein>
<dbReference type="GO" id="GO:0008080">
    <property type="term" value="F:N-acetyltransferase activity"/>
    <property type="evidence" value="ECO:0007669"/>
    <property type="project" value="InterPro"/>
</dbReference>
<dbReference type="InterPro" id="IPR016181">
    <property type="entry name" value="Acyl_CoA_acyltransferase"/>
</dbReference>
<keyword evidence="4" id="KW-1185">Reference proteome</keyword>
<dbReference type="PANTHER" id="PTHR13947:SF37">
    <property type="entry name" value="LD18367P"/>
    <property type="match status" value="1"/>
</dbReference>
<evidence type="ECO:0000313" key="3">
    <source>
        <dbReference type="EMBL" id="VFS70585.1"/>
    </source>
</evidence>
<name>A0A485BAE3_KLUCR</name>
<accession>A0A485BAE3</accession>
<evidence type="ECO:0000259" key="2">
    <source>
        <dbReference type="PROSITE" id="PS51186"/>
    </source>
</evidence>
<dbReference type="InterPro" id="IPR050769">
    <property type="entry name" value="NAT_camello-type"/>
</dbReference>
<dbReference type="SUPFAM" id="SSF55729">
    <property type="entry name" value="Acyl-CoA N-acyltransferases (Nat)"/>
    <property type="match status" value="1"/>
</dbReference>
<dbReference type="EMBL" id="CAADJD010000021">
    <property type="protein sequence ID" value="VFS70585.1"/>
    <property type="molecule type" value="Genomic_DNA"/>
</dbReference>
<proteinExistence type="predicted"/>
<dbReference type="Pfam" id="PF00583">
    <property type="entry name" value="Acetyltransf_1"/>
    <property type="match status" value="1"/>
</dbReference>